<dbReference type="FunFam" id="3.40.50.970:FF:000007">
    <property type="entry name" value="Acetolactate synthase"/>
    <property type="match status" value="1"/>
</dbReference>
<keyword evidence="2 3" id="KW-0786">Thiamine pyrophosphate</keyword>
<evidence type="ECO:0000256" key="3">
    <source>
        <dbReference type="RuleBase" id="RU362132"/>
    </source>
</evidence>
<dbReference type="EMBL" id="JAAGRN010000006">
    <property type="protein sequence ID" value="NDY83659.1"/>
    <property type="molecule type" value="Genomic_DNA"/>
</dbReference>
<dbReference type="PROSITE" id="PS00187">
    <property type="entry name" value="TPP_ENZYMES"/>
    <property type="match status" value="1"/>
</dbReference>
<protein>
    <submittedName>
        <fullName evidence="7">Pyruvate decarboxylase</fullName>
    </submittedName>
</protein>
<sequence length="543" mass="59043">MKNYTSSHALFQVFADHGMDRVFLVPGESYLGLLDAVVDFPQIDVVTCRHEGGAGYMAVADGRLTRRPGVALVSRGPGASNAAIAVHTAQQDAVPMILIVGQIAARDLRREAFQEIDYQKMFGSIAKWVFECRTPDELGEAAFKAIRMATSGTPGPVVLVIPEDIQQQTVEKPAFKNHPQVCGLPNASVMADITLRLARANKPVVIAGGMFDRPGGREALKAFAHHWNLPVLVSFRRHDIYDNQDPLFVGDLGLSNPGAQMKTLAESDFIIALGTRLGDITTQNYSFPQYAQTTQPFLHCYPDSRIVNFDTVADYPLVCDPVELVEALTVTAAPALSNARAQWIATLRQHAQTWAAWPNKEPKKGVNFTEVVRSVANLASSGTTICLDAGTFAAPVYRHFGFKTGQRLMAPLAGAMGYGTPAALACAMREPSRKTVCMVGDGGFLMTGNEMILAVERQLPIVFIVSNNGSYGSIRLHQERGYPGRVSGTSLFNPDFHDMARSFGMESVRITNKDHIDQIIRSALASDKPVLIEVNSSLDAILP</sequence>
<dbReference type="Pfam" id="PF02775">
    <property type="entry name" value="TPP_enzyme_C"/>
    <property type="match status" value="1"/>
</dbReference>
<dbReference type="InterPro" id="IPR045229">
    <property type="entry name" value="TPP_enz"/>
</dbReference>
<organism evidence="7">
    <name type="scientific">Sheuella amnicola</name>
    <dbReference type="NCBI Taxonomy" id="2707330"/>
    <lineage>
        <taxon>Bacteria</taxon>
        <taxon>Pseudomonadati</taxon>
        <taxon>Pseudomonadota</taxon>
        <taxon>Betaproteobacteria</taxon>
        <taxon>Burkholderiales</taxon>
        <taxon>Alcaligenaceae</taxon>
        <taxon>Sheuella</taxon>
    </lineage>
</organism>
<comment type="caution">
    <text evidence="7">The sequence shown here is derived from an EMBL/GenBank/DDBJ whole genome shotgun (WGS) entry which is preliminary data.</text>
</comment>
<dbReference type="Pfam" id="PF00205">
    <property type="entry name" value="TPP_enzyme_M"/>
    <property type="match status" value="1"/>
</dbReference>
<dbReference type="InterPro" id="IPR029035">
    <property type="entry name" value="DHS-like_NAD/FAD-binding_dom"/>
</dbReference>
<dbReference type="GO" id="GO:0009097">
    <property type="term" value="P:isoleucine biosynthetic process"/>
    <property type="evidence" value="ECO:0007669"/>
    <property type="project" value="TreeGrafter"/>
</dbReference>
<dbReference type="SUPFAM" id="SSF52467">
    <property type="entry name" value="DHS-like NAD/FAD-binding domain"/>
    <property type="match status" value="1"/>
</dbReference>
<dbReference type="InterPro" id="IPR012000">
    <property type="entry name" value="Thiamin_PyroP_enz_cen_dom"/>
</dbReference>
<dbReference type="CDD" id="cd07035">
    <property type="entry name" value="TPP_PYR_POX_like"/>
    <property type="match status" value="1"/>
</dbReference>
<dbReference type="GO" id="GO:0009099">
    <property type="term" value="P:L-valine biosynthetic process"/>
    <property type="evidence" value="ECO:0007669"/>
    <property type="project" value="TreeGrafter"/>
</dbReference>
<feature type="domain" description="Thiamine pyrophosphate enzyme central" evidence="4">
    <location>
        <begin position="194"/>
        <end position="328"/>
    </location>
</feature>
<evidence type="ECO:0000256" key="1">
    <source>
        <dbReference type="ARBA" id="ARBA00007812"/>
    </source>
</evidence>
<dbReference type="Gene3D" id="3.40.50.970">
    <property type="match status" value="2"/>
</dbReference>
<feature type="domain" description="Thiamine pyrophosphate enzyme N-terminal TPP-binding" evidence="6">
    <location>
        <begin position="7"/>
        <end position="121"/>
    </location>
</feature>
<dbReference type="GO" id="GO:0050660">
    <property type="term" value="F:flavin adenine dinucleotide binding"/>
    <property type="evidence" value="ECO:0007669"/>
    <property type="project" value="TreeGrafter"/>
</dbReference>
<accession>A0A6B2R2Q4</accession>
<dbReference type="InterPro" id="IPR029061">
    <property type="entry name" value="THDP-binding"/>
</dbReference>
<evidence type="ECO:0000259" key="4">
    <source>
        <dbReference type="Pfam" id="PF00205"/>
    </source>
</evidence>
<feature type="domain" description="Thiamine pyrophosphate enzyme TPP-binding" evidence="5">
    <location>
        <begin position="388"/>
        <end position="534"/>
    </location>
</feature>
<dbReference type="RefSeq" id="WP_163655058.1">
    <property type="nucleotide sequence ID" value="NZ_JAAGRN010000006.1"/>
</dbReference>
<dbReference type="PANTHER" id="PTHR18968:SF120">
    <property type="entry name" value="ACETOLACTATE SYNTHASE LARGE SUBUNIT"/>
    <property type="match status" value="1"/>
</dbReference>
<evidence type="ECO:0000313" key="7">
    <source>
        <dbReference type="EMBL" id="NDY83659.1"/>
    </source>
</evidence>
<name>A0A6B2R2Q4_9BURK</name>
<dbReference type="InterPro" id="IPR000399">
    <property type="entry name" value="TPP-bd_CS"/>
</dbReference>
<dbReference type="SUPFAM" id="SSF52518">
    <property type="entry name" value="Thiamin diphosphate-binding fold (THDP-binding)"/>
    <property type="match status" value="2"/>
</dbReference>
<keyword evidence="7" id="KW-0670">Pyruvate</keyword>
<gene>
    <name evidence="7" type="ORF">G3I67_10480</name>
</gene>
<reference evidence="7" key="1">
    <citation type="submission" date="2020-02" db="EMBL/GenBank/DDBJ databases">
        <authorList>
            <person name="Chen W.-M."/>
        </authorList>
    </citation>
    <scope>NUCLEOTIDE SEQUENCE</scope>
    <source>
        <strain evidence="7">NBD-18</strain>
    </source>
</reference>
<dbReference type="Gene3D" id="3.40.50.1220">
    <property type="entry name" value="TPP-binding domain"/>
    <property type="match status" value="1"/>
</dbReference>
<dbReference type="InterPro" id="IPR012001">
    <property type="entry name" value="Thiamin_PyroP_enz_TPP-bd_dom"/>
</dbReference>
<comment type="similarity">
    <text evidence="1 3">Belongs to the TPP enzyme family.</text>
</comment>
<dbReference type="AlphaFoldDB" id="A0A6B2R2Q4"/>
<dbReference type="CDD" id="cd00568">
    <property type="entry name" value="TPP_enzymes"/>
    <property type="match status" value="1"/>
</dbReference>
<dbReference type="GO" id="GO:0005948">
    <property type="term" value="C:acetolactate synthase complex"/>
    <property type="evidence" value="ECO:0007669"/>
    <property type="project" value="TreeGrafter"/>
</dbReference>
<dbReference type="GO" id="GO:0003984">
    <property type="term" value="F:acetolactate synthase activity"/>
    <property type="evidence" value="ECO:0007669"/>
    <property type="project" value="TreeGrafter"/>
</dbReference>
<evidence type="ECO:0000259" key="5">
    <source>
        <dbReference type="Pfam" id="PF02775"/>
    </source>
</evidence>
<dbReference type="NCBIfam" id="NF006052">
    <property type="entry name" value="PRK08199.1"/>
    <property type="match status" value="1"/>
</dbReference>
<evidence type="ECO:0000259" key="6">
    <source>
        <dbReference type="Pfam" id="PF02776"/>
    </source>
</evidence>
<dbReference type="InterPro" id="IPR011766">
    <property type="entry name" value="TPP_enzyme_TPP-bd"/>
</dbReference>
<evidence type="ECO:0000256" key="2">
    <source>
        <dbReference type="ARBA" id="ARBA00023052"/>
    </source>
</evidence>
<proteinExistence type="inferred from homology"/>
<dbReference type="PANTHER" id="PTHR18968">
    <property type="entry name" value="THIAMINE PYROPHOSPHATE ENZYMES"/>
    <property type="match status" value="1"/>
</dbReference>
<dbReference type="GO" id="GO:0000287">
    <property type="term" value="F:magnesium ion binding"/>
    <property type="evidence" value="ECO:0007669"/>
    <property type="project" value="InterPro"/>
</dbReference>
<dbReference type="Pfam" id="PF02776">
    <property type="entry name" value="TPP_enzyme_N"/>
    <property type="match status" value="1"/>
</dbReference>
<dbReference type="GO" id="GO:0030976">
    <property type="term" value="F:thiamine pyrophosphate binding"/>
    <property type="evidence" value="ECO:0007669"/>
    <property type="project" value="InterPro"/>
</dbReference>